<dbReference type="EMBL" id="LBZB01000018">
    <property type="protein sequence ID" value="KKR62983.1"/>
    <property type="molecule type" value="Genomic_DNA"/>
</dbReference>
<name>A0A0G0SDF1_9BACT</name>
<dbReference type="Proteomes" id="UP000034613">
    <property type="component" value="Unassembled WGS sequence"/>
</dbReference>
<dbReference type="PANTHER" id="PTHR33908:SF3">
    <property type="entry name" value="UNDECAPRENYL PHOSPHATE-ALPHA-4-AMINO-4-DEOXY-L-ARABINOSE ARABINOSYL TRANSFERASE"/>
    <property type="match status" value="1"/>
</dbReference>
<comment type="subcellular location">
    <subcellularLocation>
        <location evidence="1">Cell membrane</location>
        <topology evidence="1">Multi-pass membrane protein</topology>
    </subcellularLocation>
</comment>
<evidence type="ECO:0000256" key="7">
    <source>
        <dbReference type="ARBA" id="ARBA00023136"/>
    </source>
</evidence>
<reference evidence="10 11" key="1">
    <citation type="journal article" date="2015" name="Nature">
        <title>rRNA introns, odd ribosomes, and small enigmatic genomes across a large radiation of phyla.</title>
        <authorList>
            <person name="Brown C.T."/>
            <person name="Hug L.A."/>
            <person name="Thomas B.C."/>
            <person name="Sharon I."/>
            <person name="Castelle C.J."/>
            <person name="Singh A."/>
            <person name="Wilkins M.J."/>
            <person name="Williams K.H."/>
            <person name="Banfield J.F."/>
        </authorList>
    </citation>
    <scope>NUCLEOTIDE SEQUENCE [LARGE SCALE GENOMIC DNA]</scope>
</reference>
<evidence type="ECO:0000256" key="5">
    <source>
        <dbReference type="ARBA" id="ARBA00022692"/>
    </source>
</evidence>
<evidence type="ECO:0000256" key="4">
    <source>
        <dbReference type="ARBA" id="ARBA00022679"/>
    </source>
</evidence>
<evidence type="ECO:0000256" key="1">
    <source>
        <dbReference type="ARBA" id="ARBA00004651"/>
    </source>
</evidence>
<feature type="transmembrane region" description="Helical" evidence="8">
    <location>
        <begin position="116"/>
        <end position="138"/>
    </location>
</feature>
<evidence type="ECO:0000256" key="6">
    <source>
        <dbReference type="ARBA" id="ARBA00022989"/>
    </source>
</evidence>
<gene>
    <name evidence="10" type="ORF">UU03_C0018G0002</name>
</gene>
<protein>
    <recommendedName>
        <fullName evidence="9">Glycosyltransferase RgtA/B/C/D-like domain-containing protein</fullName>
    </recommendedName>
</protein>
<keyword evidence="2" id="KW-1003">Cell membrane</keyword>
<feature type="transmembrane region" description="Helical" evidence="8">
    <location>
        <begin position="244"/>
        <end position="260"/>
    </location>
</feature>
<feature type="transmembrane region" description="Helical" evidence="8">
    <location>
        <begin position="165"/>
        <end position="198"/>
    </location>
</feature>
<accession>A0A0G0SDF1</accession>
<evidence type="ECO:0000259" key="9">
    <source>
        <dbReference type="Pfam" id="PF13231"/>
    </source>
</evidence>
<feature type="transmembrane region" description="Helical" evidence="8">
    <location>
        <begin position="297"/>
        <end position="315"/>
    </location>
</feature>
<feature type="transmembrane region" description="Helical" evidence="8">
    <location>
        <begin position="348"/>
        <end position="367"/>
    </location>
</feature>
<comment type="caution">
    <text evidence="10">The sequence shown here is derived from an EMBL/GenBank/DDBJ whole genome shotgun (WGS) entry which is preliminary data.</text>
</comment>
<dbReference type="PANTHER" id="PTHR33908">
    <property type="entry name" value="MANNOSYLTRANSFERASE YKCB-RELATED"/>
    <property type="match status" value="1"/>
</dbReference>
<organism evidence="10 11">
    <name type="scientific">Candidatus Woesebacteria bacterium GW2011_GWA1_40_45</name>
    <dbReference type="NCBI Taxonomy" id="1618554"/>
    <lineage>
        <taxon>Bacteria</taxon>
        <taxon>Candidatus Woeseibacteriota</taxon>
    </lineage>
</organism>
<keyword evidence="3" id="KW-0328">Glycosyltransferase</keyword>
<evidence type="ECO:0000256" key="2">
    <source>
        <dbReference type="ARBA" id="ARBA00022475"/>
    </source>
</evidence>
<evidence type="ECO:0000313" key="10">
    <source>
        <dbReference type="EMBL" id="KKR62983.1"/>
    </source>
</evidence>
<dbReference type="GO" id="GO:0010041">
    <property type="term" value="P:response to iron(III) ion"/>
    <property type="evidence" value="ECO:0007669"/>
    <property type="project" value="TreeGrafter"/>
</dbReference>
<keyword evidence="7 8" id="KW-0472">Membrane</keyword>
<keyword evidence="6 8" id="KW-1133">Transmembrane helix</keyword>
<dbReference type="GO" id="GO:0009103">
    <property type="term" value="P:lipopolysaccharide biosynthetic process"/>
    <property type="evidence" value="ECO:0007669"/>
    <property type="project" value="UniProtKB-ARBA"/>
</dbReference>
<feature type="domain" description="Glycosyltransferase RgtA/B/C/D-like" evidence="9">
    <location>
        <begin position="69"/>
        <end position="216"/>
    </location>
</feature>
<dbReference type="Pfam" id="PF13231">
    <property type="entry name" value="PMT_2"/>
    <property type="match status" value="1"/>
</dbReference>
<evidence type="ECO:0000313" key="11">
    <source>
        <dbReference type="Proteomes" id="UP000034613"/>
    </source>
</evidence>
<dbReference type="AlphaFoldDB" id="A0A0G0SDF1"/>
<feature type="transmembrane region" description="Helical" evidence="8">
    <location>
        <begin position="324"/>
        <end position="342"/>
    </location>
</feature>
<dbReference type="GO" id="GO:0016763">
    <property type="term" value="F:pentosyltransferase activity"/>
    <property type="evidence" value="ECO:0007669"/>
    <property type="project" value="TreeGrafter"/>
</dbReference>
<evidence type="ECO:0000256" key="8">
    <source>
        <dbReference type="SAM" id="Phobius"/>
    </source>
</evidence>
<evidence type="ECO:0000256" key="3">
    <source>
        <dbReference type="ARBA" id="ARBA00022676"/>
    </source>
</evidence>
<dbReference type="InterPro" id="IPR038731">
    <property type="entry name" value="RgtA/B/C-like"/>
</dbReference>
<feature type="transmembrane region" description="Helical" evidence="8">
    <location>
        <begin position="205"/>
        <end position="224"/>
    </location>
</feature>
<feature type="transmembrane region" description="Helical" evidence="8">
    <location>
        <begin position="272"/>
        <end position="291"/>
    </location>
</feature>
<dbReference type="GO" id="GO:0005886">
    <property type="term" value="C:plasma membrane"/>
    <property type="evidence" value="ECO:0007669"/>
    <property type="project" value="UniProtKB-SubCell"/>
</dbReference>
<keyword evidence="4" id="KW-0808">Transferase</keyword>
<keyword evidence="5 8" id="KW-0812">Transmembrane</keyword>
<feature type="transmembrane region" description="Helical" evidence="8">
    <location>
        <begin position="87"/>
        <end position="107"/>
    </location>
</feature>
<sequence>MKNLFILLLVCLFSFLLFTYKITEVPPGINGDEAGIGYNSILISRNLTDENHNFLPLFIFAKGSDWKQPVTVYTTALFFRIFGVSYWLLRATSIFFILVALVILYLISKEFMGTNFFLISSLILITTPIVLIQSHLALENIAPLPFVLFWLWTTLKFEKTKKTYYLFWGGTSLGIGLFSYLGMRLIVPVLTFLTLIYLKKHIKQSIYFILGISPFFLLLLVAYFRYPSAVFGNFSGATQSVYEFLLRYLSIFDFSFLFFKGDITAYHSTGKAGMFLAATLPLFLIGVFKILCNKKPFEILILLSFFLSPILFGLVPDIYRASRLLALVPFYAIISAVGFLSISKKPWIIFFVIIMAINYFYFVKDYWFDYAERVKKVFPIPIERTYEFHIKE</sequence>
<proteinExistence type="predicted"/>
<dbReference type="InterPro" id="IPR050297">
    <property type="entry name" value="LipidA_mod_glycosyltrf_83"/>
</dbReference>